<organism evidence="7 8">
    <name type="scientific">Clavibacter michiganensis subsp. michiganensis</name>
    <dbReference type="NCBI Taxonomy" id="33013"/>
    <lineage>
        <taxon>Bacteria</taxon>
        <taxon>Bacillati</taxon>
        <taxon>Actinomycetota</taxon>
        <taxon>Actinomycetes</taxon>
        <taxon>Micrococcales</taxon>
        <taxon>Microbacteriaceae</taxon>
        <taxon>Clavibacter</taxon>
    </lineage>
</organism>
<comment type="caution">
    <text evidence="7">The sequence shown here is derived from an EMBL/GenBank/DDBJ whole genome shotgun (WGS) entry which is preliminary data.</text>
</comment>
<name>A0A251XDE7_CLAMM</name>
<dbReference type="GO" id="GO:0003677">
    <property type="term" value="F:DNA binding"/>
    <property type="evidence" value="ECO:0007669"/>
    <property type="project" value="UniProtKB-KW"/>
</dbReference>
<dbReference type="Proteomes" id="UP000195062">
    <property type="component" value="Unassembled WGS sequence"/>
</dbReference>
<evidence type="ECO:0000313" key="7">
    <source>
        <dbReference type="EMBL" id="OUE00262.1"/>
    </source>
</evidence>
<evidence type="ECO:0000256" key="2">
    <source>
        <dbReference type="ARBA" id="ARBA00023015"/>
    </source>
</evidence>
<keyword evidence="8" id="KW-1185">Reference proteome</keyword>
<keyword evidence="1" id="KW-0663">Pyridoxal phosphate</keyword>
<dbReference type="InterPro" id="IPR000524">
    <property type="entry name" value="Tscrpt_reg_HTH_GntR"/>
</dbReference>
<sequence length="112" mass="11390">MTLAGSAPSAVLGPTALTALLGEWARPGSPAYQALADGIRHLVLDGRVPVGARLPAERELAVALGLSRTTVAAAYAALRGTGHLASRRGSGSVTRIPRSAPTRRAAAARSRT</sequence>
<evidence type="ECO:0000256" key="5">
    <source>
        <dbReference type="SAM" id="MobiDB-lite"/>
    </source>
</evidence>
<evidence type="ECO:0000256" key="1">
    <source>
        <dbReference type="ARBA" id="ARBA00022898"/>
    </source>
</evidence>
<dbReference type="SMART" id="SM00345">
    <property type="entry name" value="HTH_GNTR"/>
    <property type="match status" value="1"/>
</dbReference>
<keyword evidence="4" id="KW-0804">Transcription</keyword>
<dbReference type="EMBL" id="MDHH01000008">
    <property type="protein sequence ID" value="OUE00262.1"/>
    <property type="molecule type" value="Genomic_DNA"/>
</dbReference>
<dbReference type="PROSITE" id="PS50949">
    <property type="entry name" value="HTH_GNTR"/>
    <property type="match status" value="1"/>
</dbReference>
<dbReference type="InterPro" id="IPR036388">
    <property type="entry name" value="WH-like_DNA-bd_sf"/>
</dbReference>
<evidence type="ECO:0000259" key="6">
    <source>
        <dbReference type="PROSITE" id="PS50949"/>
    </source>
</evidence>
<dbReference type="InterPro" id="IPR051446">
    <property type="entry name" value="HTH_trans_reg/aminotransferase"/>
</dbReference>
<evidence type="ECO:0000256" key="3">
    <source>
        <dbReference type="ARBA" id="ARBA00023125"/>
    </source>
</evidence>
<dbReference type="PANTHER" id="PTHR46577">
    <property type="entry name" value="HTH-TYPE TRANSCRIPTIONAL REGULATORY PROTEIN GABR"/>
    <property type="match status" value="1"/>
</dbReference>
<feature type="region of interest" description="Disordered" evidence="5">
    <location>
        <begin position="84"/>
        <end position="112"/>
    </location>
</feature>
<accession>A0A251XDE7</accession>
<reference evidence="7 8" key="1">
    <citation type="submission" date="2016-08" db="EMBL/GenBank/DDBJ databases">
        <title>Genome sequence of Clavibacter michiganensis subsp. michiganensis strain CASJ007.</title>
        <authorList>
            <person name="Thapa S.P."/>
            <person name="Coaker G."/>
        </authorList>
    </citation>
    <scope>NUCLEOTIDE SEQUENCE [LARGE SCALE GENOMIC DNA]</scope>
    <source>
        <strain evidence="7">CASJ007</strain>
    </source>
</reference>
<dbReference type="GO" id="GO:0003700">
    <property type="term" value="F:DNA-binding transcription factor activity"/>
    <property type="evidence" value="ECO:0007669"/>
    <property type="project" value="InterPro"/>
</dbReference>
<evidence type="ECO:0000313" key="8">
    <source>
        <dbReference type="Proteomes" id="UP000195062"/>
    </source>
</evidence>
<feature type="domain" description="HTH gntR-type" evidence="6">
    <location>
        <begin position="29"/>
        <end position="97"/>
    </location>
</feature>
<dbReference type="Pfam" id="PF00392">
    <property type="entry name" value="GntR"/>
    <property type="match status" value="1"/>
</dbReference>
<proteinExistence type="predicted"/>
<dbReference type="CDD" id="cd07377">
    <property type="entry name" value="WHTH_GntR"/>
    <property type="match status" value="1"/>
</dbReference>
<keyword evidence="2" id="KW-0805">Transcription regulation</keyword>
<gene>
    <name evidence="7" type="primary">lldR</name>
    <name evidence="7" type="ORF">CMMCAS07_17825</name>
</gene>
<feature type="compositionally biased region" description="Low complexity" evidence="5">
    <location>
        <begin position="97"/>
        <end position="112"/>
    </location>
</feature>
<dbReference type="Gene3D" id="1.10.10.10">
    <property type="entry name" value="Winged helix-like DNA-binding domain superfamily/Winged helix DNA-binding domain"/>
    <property type="match status" value="1"/>
</dbReference>
<keyword evidence="3" id="KW-0238">DNA-binding</keyword>
<evidence type="ECO:0000256" key="4">
    <source>
        <dbReference type="ARBA" id="ARBA00023163"/>
    </source>
</evidence>
<dbReference type="PANTHER" id="PTHR46577:SF1">
    <property type="entry name" value="HTH-TYPE TRANSCRIPTIONAL REGULATORY PROTEIN GABR"/>
    <property type="match status" value="1"/>
</dbReference>
<dbReference type="AlphaFoldDB" id="A0A251XDE7"/>
<protein>
    <submittedName>
        <fullName evidence="7">Putative L-lactate dehydrogenase operon regulatory protein</fullName>
    </submittedName>
</protein>
<dbReference type="SUPFAM" id="SSF46785">
    <property type="entry name" value="Winged helix' DNA-binding domain"/>
    <property type="match status" value="1"/>
</dbReference>
<dbReference type="InterPro" id="IPR036390">
    <property type="entry name" value="WH_DNA-bd_sf"/>
</dbReference>
<dbReference type="PRINTS" id="PR00035">
    <property type="entry name" value="HTHGNTR"/>
</dbReference>